<sequence length="141" mass="15441">MLFRPVADKFCEDNKVCPPGTVCVTLDGYADPTFCVSKSFLGHDLKEEFIPTTPKTVTSAIFTTPPSTTTIPFEKADGSHTSLILLMIVIIILLILGLALTFMQYKKPPTTVFQSVNAPSSAEHPPARLLKEDRPTSTKRS</sequence>
<reference evidence="2" key="1">
    <citation type="submission" date="2022-11" db="UniProtKB">
        <authorList>
            <consortium name="WormBaseParasite"/>
        </authorList>
    </citation>
    <scope>IDENTIFICATION</scope>
</reference>
<dbReference type="Proteomes" id="UP000887579">
    <property type="component" value="Unplaced"/>
</dbReference>
<evidence type="ECO:0000313" key="1">
    <source>
        <dbReference type="Proteomes" id="UP000887579"/>
    </source>
</evidence>
<dbReference type="WBParaSite" id="ES5_v2.g20197.t1">
    <property type="protein sequence ID" value="ES5_v2.g20197.t1"/>
    <property type="gene ID" value="ES5_v2.g20197"/>
</dbReference>
<organism evidence="1 2">
    <name type="scientific">Panagrolaimus sp. ES5</name>
    <dbReference type="NCBI Taxonomy" id="591445"/>
    <lineage>
        <taxon>Eukaryota</taxon>
        <taxon>Metazoa</taxon>
        <taxon>Ecdysozoa</taxon>
        <taxon>Nematoda</taxon>
        <taxon>Chromadorea</taxon>
        <taxon>Rhabditida</taxon>
        <taxon>Tylenchina</taxon>
        <taxon>Panagrolaimomorpha</taxon>
        <taxon>Panagrolaimoidea</taxon>
        <taxon>Panagrolaimidae</taxon>
        <taxon>Panagrolaimus</taxon>
    </lineage>
</organism>
<accession>A0AC34FSM2</accession>
<evidence type="ECO:0000313" key="2">
    <source>
        <dbReference type="WBParaSite" id="ES5_v2.g20197.t1"/>
    </source>
</evidence>
<name>A0AC34FSM2_9BILA</name>
<proteinExistence type="predicted"/>
<protein>
    <submittedName>
        <fullName evidence="2">Uncharacterized protein</fullName>
    </submittedName>
</protein>